<dbReference type="AlphaFoldDB" id="A0A3S3R8K8"/>
<gene>
    <name evidence="1" type="ORF">EDI28_14625</name>
</gene>
<accession>A0A3S3R8K8</accession>
<protein>
    <submittedName>
        <fullName evidence="1">Uncharacterized protein</fullName>
    </submittedName>
</protein>
<reference evidence="1 2" key="1">
    <citation type="submission" date="2018-11" db="EMBL/GenBank/DDBJ databases">
        <title>Photobacterium sp. BEI247 sp. nov., a marine bacterium isolated from Yongle Blue Hole in the South China Sea.</title>
        <authorList>
            <person name="Wang X."/>
        </authorList>
    </citation>
    <scope>NUCLEOTIDE SEQUENCE [LARGE SCALE GENOMIC DNA]</scope>
    <source>
        <strain evidence="2">BEI247</strain>
    </source>
</reference>
<evidence type="ECO:0000313" key="1">
    <source>
        <dbReference type="EMBL" id="RWX54971.1"/>
    </source>
</evidence>
<proteinExistence type="predicted"/>
<keyword evidence="2" id="KW-1185">Reference proteome</keyword>
<dbReference type="EMBL" id="RJLM01000005">
    <property type="protein sequence ID" value="RWX54971.1"/>
    <property type="molecule type" value="Genomic_DNA"/>
</dbReference>
<dbReference type="Proteomes" id="UP000287563">
    <property type="component" value="Unassembled WGS sequence"/>
</dbReference>
<organism evidence="1 2">
    <name type="scientific">Photobacterium chitinilyticum</name>
    <dbReference type="NCBI Taxonomy" id="2485123"/>
    <lineage>
        <taxon>Bacteria</taxon>
        <taxon>Pseudomonadati</taxon>
        <taxon>Pseudomonadota</taxon>
        <taxon>Gammaproteobacteria</taxon>
        <taxon>Vibrionales</taxon>
        <taxon>Vibrionaceae</taxon>
        <taxon>Photobacterium</taxon>
    </lineage>
</organism>
<comment type="caution">
    <text evidence="1">The sequence shown here is derived from an EMBL/GenBank/DDBJ whole genome shotgun (WGS) entry which is preliminary data.</text>
</comment>
<evidence type="ECO:0000313" key="2">
    <source>
        <dbReference type="Proteomes" id="UP000287563"/>
    </source>
</evidence>
<dbReference type="OrthoDB" id="9930302at2"/>
<sequence length="91" mass="10308">MNAHKKLYKLFYQAERAVGSTRRTSGWKVLDFALDAIRVAYRYEHSQKVSLSDLFEAQAAANNVIMNKRKPDFSQSEKLAAALAKFRGVAL</sequence>
<name>A0A3S3R8K8_9GAMM</name>
<dbReference type="RefSeq" id="WP_128784595.1">
    <property type="nucleotide sequence ID" value="NZ_JAKJSG010000056.1"/>
</dbReference>